<dbReference type="GO" id="GO:0008137">
    <property type="term" value="F:NADH dehydrogenase (ubiquinone) activity"/>
    <property type="evidence" value="ECO:0007669"/>
    <property type="project" value="UniProtKB-EC"/>
</dbReference>
<evidence type="ECO:0000256" key="4">
    <source>
        <dbReference type="ARBA" id="ARBA00022692"/>
    </source>
</evidence>
<evidence type="ECO:0000256" key="2">
    <source>
        <dbReference type="ARBA" id="ARBA00010519"/>
    </source>
</evidence>
<dbReference type="Pfam" id="PF00420">
    <property type="entry name" value="Oxidored_q2"/>
    <property type="match status" value="1"/>
</dbReference>
<accession>A0A0B4N5K4</accession>
<keyword evidence="5" id="KW-1278">Translocase</keyword>
<proteinExistence type="inferred from homology"/>
<evidence type="ECO:0000256" key="5">
    <source>
        <dbReference type="ARBA" id="ARBA00022967"/>
    </source>
</evidence>
<evidence type="ECO:0000256" key="7">
    <source>
        <dbReference type="ARBA" id="ARBA00023027"/>
    </source>
</evidence>
<organism evidence="12">
    <name type="scientific">Allopsontus sp. 2 JZ-2014</name>
    <dbReference type="NCBI Taxonomy" id="1529457"/>
    <lineage>
        <taxon>Eukaryota</taxon>
        <taxon>Metazoa</taxon>
        <taxon>Ecdysozoa</taxon>
        <taxon>Arthropoda</taxon>
        <taxon>Hexapoda</taxon>
        <taxon>Insecta</taxon>
        <taxon>Monocondylia</taxon>
        <taxon>Archaeognatha</taxon>
        <taxon>Machilidae</taxon>
        <taxon>Allopsontus</taxon>
    </lineage>
</organism>
<name>A0A0B4N5K4_9INSE</name>
<sequence length="99" mass="11124">MDFLLLILPVSGCCVVLSGMFIFVSSRKHLLSVLFSLEYIVLGLFMLLCWFLIFMSDLYFCLVFLTLAVCEGALGLSLLVFLVRSHGSDYFSSFSVLQC</sequence>
<comment type="similarity">
    <text evidence="2">Belongs to the complex I subunit 4L family.</text>
</comment>
<keyword evidence="12" id="KW-0496">Mitochondrion</keyword>
<keyword evidence="7" id="KW-0520">NAD</keyword>
<dbReference type="GO" id="GO:0016020">
    <property type="term" value="C:membrane"/>
    <property type="evidence" value="ECO:0007669"/>
    <property type="project" value="UniProtKB-SubCell"/>
</dbReference>
<gene>
    <name evidence="12" type="primary">ND4L</name>
</gene>
<evidence type="ECO:0000256" key="3">
    <source>
        <dbReference type="ARBA" id="ARBA00016612"/>
    </source>
</evidence>
<comment type="catalytic activity">
    <reaction evidence="10">
        <text>a ubiquinone + NADH + 5 H(+)(in) = a ubiquinol + NAD(+) + 4 H(+)(out)</text>
        <dbReference type="Rhea" id="RHEA:29091"/>
        <dbReference type="Rhea" id="RHEA-COMP:9565"/>
        <dbReference type="Rhea" id="RHEA-COMP:9566"/>
        <dbReference type="ChEBI" id="CHEBI:15378"/>
        <dbReference type="ChEBI" id="CHEBI:16389"/>
        <dbReference type="ChEBI" id="CHEBI:17976"/>
        <dbReference type="ChEBI" id="CHEBI:57540"/>
        <dbReference type="ChEBI" id="CHEBI:57945"/>
        <dbReference type="EC" id="7.1.1.2"/>
    </reaction>
</comment>
<evidence type="ECO:0000256" key="6">
    <source>
        <dbReference type="ARBA" id="ARBA00022989"/>
    </source>
</evidence>
<evidence type="ECO:0000313" key="12">
    <source>
        <dbReference type="EMBL" id="AII41666.1"/>
    </source>
</evidence>
<dbReference type="AlphaFoldDB" id="A0A0B4N5K4"/>
<evidence type="ECO:0000256" key="8">
    <source>
        <dbReference type="ARBA" id="ARBA00023136"/>
    </source>
</evidence>
<comment type="subcellular location">
    <subcellularLocation>
        <location evidence="1">Membrane</location>
        <topology evidence="1">Multi-pass membrane protein</topology>
    </subcellularLocation>
</comment>
<keyword evidence="8 11" id="KW-0472">Membrane</keyword>
<protein>
    <recommendedName>
        <fullName evidence="3">NADH-ubiquinone oxidoreductase chain 4L</fullName>
    </recommendedName>
    <alternativeName>
        <fullName evidence="9">NADH dehydrogenase subunit 4L</fullName>
    </alternativeName>
</protein>
<feature type="transmembrane region" description="Helical" evidence="11">
    <location>
        <begin position="31"/>
        <end position="53"/>
    </location>
</feature>
<feature type="transmembrane region" description="Helical" evidence="11">
    <location>
        <begin position="59"/>
        <end position="83"/>
    </location>
</feature>
<evidence type="ECO:0000256" key="1">
    <source>
        <dbReference type="ARBA" id="ARBA00004141"/>
    </source>
</evidence>
<dbReference type="EMBL" id="KJ754501">
    <property type="protein sequence ID" value="AII41666.1"/>
    <property type="molecule type" value="Genomic_DNA"/>
</dbReference>
<evidence type="ECO:0000256" key="11">
    <source>
        <dbReference type="SAM" id="Phobius"/>
    </source>
</evidence>
<dbReference type="InterPro" id="IPR039428">
    <property type="entry name" value="NUOK/Mnh_C1-like"/>
</dbReference>
<reference evidence="12" key="1">
    <citation type="submission" date="2014-04" db="EMBL/GenBank/DDBJ databases">
        <title>The complete mitochondrial genomes of three bristletails (Insecta: Archaeognatha): the paraphyly of Machilidae and insights into Archaeognathan phylogeny.</title>
        <authorList>
            <person name="He K."/>
            <person name="Ma Y."/>
            <person name="Zhang J."/>
        </authorList>
    </citation>
    <scope>NUCLEOTIDE SEQUENCE</scope>
</reference>
<geneLocation type="mitochondrion" evidence="12"/>
<keyword evidence="4 11" id="KW-0812">Transmembrane</keyword>
<dbReference type="Gene3D" id="1.10.287.3510">
    <property type="match status" value="1"/>
</dbReference>
<evidence type="ECO:0000256" key="10">
    <source>
        <dbReference type="ARBA" id="ARBA00049551"/>
    </source>
</evidence>
<evidence type="ECO:0000256" key="9">
    <source>
        <dbReference type="ARBA" id="ARBA00031586"/>
    </source>
</evidence>
<feature type="transmembrane region" description="Helical" evidence="11">
    <location>
        <begin position="6"/>
        <end position="24"/>
    </location>
</feature>
<keyword evidence="6 11" id="KW-1133">Transmembrane helix</keyword>